<feature type="region of interest" description="Disordered" evidence="1">
    <location>
        <begin position="53"/>
        <end position="162"/>
    </location>
</feature>
<feature type="compositionally biased region" description="Polar residues" evidence="1">
    <location>
        <begin position="142"/>
        <end position="162"/>
    </location>
</feature>
<dbReference type="EMBL" id="CAXKWB010041041">
    <property type="protein sequence ID" value="CAL4156034.1"/>
    <property type="molecule type" value="Genomic_DNA"/>
</dbReference>
<evidence type="ECO:0000313" key="2">
    <source>
        <dbReference type="EMBL" id="CAL4156034.1"/>
    </source>
</evidence>
<comment type="caution">
    <text evidence="2">The sequence shown here is derived from an EMBL/GenBank/DDBJ whole genome shotgun (WGS) entry which is preliminary data.</text>
</comment>
<evidence type="ECO:0000313" key="3">
    <source>
        <dbReference type="Proteomes" id="UP001497623"/>
    </source>
</evidence>
<dbReference type="Proteomes" id="UP001497623">
    <property type="component" value="Unassembled WGS sequence"/>
</dbReference>
<feature type="compositionally biased region" description="Low complexity" evidence="1">
    <location>
        <begin position="54"/>
        <end position="68"/>
    </location>
</feature>
<accession>A0AAV2S086</accession>
<gene>
    <name evidence="2" type="ORF">MNOR_LOCUS31599</name>
</gene>
<keyword evidence="3" id="KW-1185">Reference proteome</keyword>
<feature type="non-terminal residue" evidence="2">
    <location>
        <position position="295"/>
    </location>
</feature>
<name>A0AAV2S086_MEGNR</name>
<feature type="compositionally biased region" description="Low complexity" evidence="1">
    <location>
        <begin position="230"/>
        <end position="251"/>
    </location>
</feature>
<organism evidence="2 3">
    <name type="scientific">Meganyctiphanes norvegica</name>
    <name type="common">Northern krill</name>
    <name type="synonym">Thysanopoda norvegica</name>
    <dbReference type="NCBI Taxonomy" id="48144"/>
    <lineage>
        <taxon>Eukaryota</taxon>
        <taxon>Metazoa</taxon>
        <taxon>Ecdysozoa</taxon>
        <taxon>Arthropoda</taxon>
        <taxon>Crustacea</taxon>
        <taxon>Multicrustacea</taxon>
        <taxon>Malacostraca</taxon>
        <taxon>Eumalacostraca</taxon>
        <taxon>Eucarida</taxon>
        <taxon>Euphausiacea</taxon>
        <taxon>Euphausiidae</taxon>
        <taxon>Meganyctiphanes</taxon>
    </lineage>
</organism>
<feature type="region of interest" description="Disordered" evidence="1">
    <location>
        <begin position="29"/>
        <end position="48"/>
    </location>
</feature>
<evidence type="ECO:0000256" key="1">
    <source>
        <dbReference type="SAM" id="MobiDB-lite"/>
    </source>
</evidence>
<reference evidence="2 3" key="1">
    <citation type="submission" date="2024-05" db="EMBL/GenBank/DDBJ databases">
        <authorList>
            <person name="Wallberg A."/>
        </authorList>
    </citation>
    <scope>NUCLEOTIDE SEQUENCE [LARGE SCALE GENOMIC DNA]</scope>
</reference>
<feature type="compositionally biased region" description="Basic residues" evidence="1">
    <location>
        <begin position="262"/>
        <end position="287"/>
    </location>
</feature>
<protein>
    <submittedName>
        <fullName evidence="2">Uncharacterized protein</fullName>
    </submittedName>
</protein>
<feature type="region of interest" description="Disordered" evidence="1">
    <location>
        <begin position="230"/>
        <end position="295"/>
    </location>
</feature>
<sequence>MANNSNSNNTSVNSDNFANLSSVGMNNINNSMPATANTHQSFVRSTPSRKSAISLSSFRKSSNSVSFSDDAAPGQPPKTSPIHRKVLPSFNGRATSFSSRTRKTSHVSFSDSGTGGKTSNNSSIHFPRVITESSFPPRRKSAPNSISVSDSSESHNNTSGVTSIRRFSCISPSSPDVNNRGDQEANCAINNVSSYRKLLNESSSNGGHSPDSNINSKHLKLIVPQARSYNRSLSSPCSSSPTSSPGKRSPPLFNSNDQEVHHNHHHHHRVKKKSSKWKRLLKGKKDKKVSPEAII</sequence>
<dbReference type="AlphaFoldDB" id="A0AAV2S086"/>
<proteinExistence type="predicted"/>